<dbReference type="Proteomes" id="UP000383932">
    <property type="component" value="Unassembled WGS sequence"/>
</dbReference>
<keyword evidence="2" id="KW-0472">Membrane</keyword>
<evidence type="ECO:0008006" key="5">
    <source>
        <dbReference type="Google" id="ProtNLM"/>
    </source>
</evidence>
<gene>
    <name evidence="3" type="ORF">CTheo_6412</name>
</gene>
<dbReference type="OrthoDB" id="3260758at2759"/>
<evidence type="ECO:0000313" key="4">
    <source>
        <dbReference type="Proteomes" id="UP000383932"/>
    </source>
</evidence>
<accession>A0A5N5QFR5</accession>
<feature type="region of interest" description="Disordered" evidence="1">
    <location>
        <begin position="90"/>
        <end position="127"/>
    </location>
</feature>
<dbReference type="EMBL" id="SSOP01000193">
    <property type="protein sequence ID" value="KAB5590147.1"/>
    <property type="molecule type" value="Genomic_DNA"/>
</dbReference>
<comment type="caution">
    <text evidence="3">The sequence shown here is derived from an EMBL/GenBank/DDBJ whole genome shotgun (WGS) entry which is preliminary data.</text>
</comment>
<dbReference type="AlphaFoldDB" id="A0A5N5QFR5"/>
<name>A0A5N5QFR5_9AGAM</name>
<keyword evidence="2" id="KW-0812">Transmembrane</keyword>
<keyword evidence="2" id="KW-1133">Transmembrane helix</keyword>
<protein>
    <recommendedName>
        <fullName evidence="5">Transmembrane protein</fullName>
    </recommendedName>
</protein>
<organism evidence="3 4">
    <name type="scientific">Ceratobasidium theobromae</name>
    <dbReference type="NCBI Taxonomy" id="1582974"/>
    <lineage>
        <taxon>Eukaryota</taxon>
        <taxon>Fungi</taxon>
        <taxon>Dikarya</taxon>
        <taxon>Basidiomycota</taxon>
        <taxon>Agaricomycotina</taxon>
        <taxon>Agaricomycetes</taxon>
        <taxon>Cantharellales</taxon>
        <taxon>Ceratobasidiaceae</taxon>
        <taxon>Ceratobasidium</taxon>
    </lineage>
</organism>
<evidence type="ECO:0000256" key="2">
    <source>
        <dbReference type="SAM" id="Phobius"/>
    </source>
</evidence>
<reference evidence="3 4" key="1">
    <citation type="journal article" date="2019" name="Fungal Biol. Biotechnol.">
        <title>Draft genome sequence of fastidious pathogen Ceratobasidium theobromae, which causes vascular-streak dieback in Theobroma cacao.</title>
        <authorList>
            <person name="Ali S.S."/>
            <person name="Asman A."/>
            <person name="Shao J."/>
            <person name="Firmansyah A.P."/>
            <person name="Susilo A.W."/>
            <person name="Rosmana A."/>
            <person name="McMahon P."/>
            <person name="Junaid M."/>
            <person name="Guest D."/>
            <person name="Kheng T.Y."/>
            <person name="Meinhardt L.W."/>
            <person name="Bailey B.A."/>
        </authorList>
    </citation>
    <scope>NUCLEOTIDE SEQUENCE [LARGE SCALE GENOMIC DNA]</scope>
    <source>
        <strain evidence="3 4">CT2</strain>
    </source>
</reference>
<feature type="compositionally biased region" description="Basic and acidic residues" evidence="1">
    <location>
        <begin position="90"/>
        <end position="112"/>
    </location>
</feature>
<evidence type="ECO:0000313" key="3">
    <source>
        <dbReference type="EMBL" id="KAB5590147.1"/>
    </source>
</evidence>
<proteinExistence type="predicted"/>
<keyword evidence="4" id="KW-1185">Reference proteome</keyword>
<sequence length="127" mass="14290">MLLTNSLPVYGVAAAAIYVVGRYLDAHYIRPKPRGLGKGAPGFLTSVKKVPVTPDIAARIARGEEEIAAAQTFQFNPRIIIERDDRAVADDRMVADEREPDTRDAKKPRNEWLPDSPRPRRTARRKR</sequence>
<evidence type="ECO:0000256" key="1">
    <source>
        <dbReference type="SAM" id="MobiDB-lite"/>
    </source>
</evidence>
<feature type="transmembrane region" description="Helical" evidence="2">
    <location>
        <begin position="6"/>
        <end position="24"/>
    </location>
</feature>